<dbReference type="RefSeq" id="WP_197998674.1">
    <property type="nucleotide sequence ID" value="NZ_CP037920.1"/>
</dbReference>
<dbReference type="GO" id="GO:0047492">
    <property type="term" value="F:xanthan lyase activity"/>
    <property type="evidence" value="ECO:0007669"/>
    <property type="project" value="UniProtKB-EC"/>
</dbReference>
<evidence type="ECO:0000256" key="2">
    <source>
        <dbReference type="SAM" id="SignalP"/>
    </source>
</evidence>
<keyword evidence="4" id="KW-0456">Lyase</keyword>
<evidence type="ECO:0000256" key="1">
    <source>
        <dbReference type="SAM" id="MobiDB-lite"/>
    </source>
</evidence>
<dbReference type="EMBL" id="CP037920">
    <property type="protein sequence ID" value="QDU00243.1"/>
    <property type="molecule type" value="Genomic_DNA"/>
</dbReference>
<evidence type="ECO:0000313" key="5">
    <source>
        <dbReference type="Proteomes" id="UP000318704"/>
    </source>
</evidence>
<feature type="signal peptide" evidence="2">
    <location>
        <begin position="1"/>
        <end position="23"/>
    </location>
</feature>
<gene>
    <name evidence="4" type="primary">xly_4</name>
    <name evidence="4" type="ORF">V144x_57560</name>
</gene>
<sequence length="200" mass="22322" precursor="true">MGQVQSWMIPLAVILLSQVPTLAKDSTTQQKPHPDAVANSHAPGEVDKPELVPFVVSDPAKLPGIVIDETEAQLIGTWQYSTHTPPYVGLGYLHDQKKGKGKKAVVYTPKLPKSGRYEVRLSHCYNIRRSTNTPITIHHADGEKTIRINQQKIPEYKKLFRKLGVFRFRAGKSGWVKISNEGTDGKYVIADAVQFLYMGD</sequence>
<keyword evidence="2" id="KW-0732">Signal</keyword>
<dbReference type="KEGG" id="gaw:V144x_57560"/>
<evidence type="ECO:0000313" key="4">
    <source>
        <dbReference type="EMBL" id="QDU00243.1"/>
    </source>
</evidence>
<feature type="chain" id="PRO_5021955804" evidence="2">
    <location>
        <begin position="24"/>
        <end position="200"/>
    </location>
</feature>
<dbReference type="EC" id="4.2.2.12" evidence="4"/>
<dbReference type="Proteomes" id="UP000318704">
    <property type="component" value="Chromosome"/>
</dbReference>
<feature type="domain" description="Golvesin/Xly CBD-like" evidence="3">
    <location>
        <begin position="66"/>
        <end position="195"/>
    </location>
</feature>
<name>A0A517W4R1_9PLAN</name>
<organism evidence="4 5">
    <name type="scientific">Gimesia aquarii</name>
    <dbReference type="NCBI Taxonomy" id="2527964"/>
    <lineage>
        <taxon>Bacteria</taxon>
        <taxon>Pseudomonadati</taxon>
        <taxon>Planctomycetota</taxon>
        <taxon>Planctomycetia</taxon>
        <taxon>Planctomycetales</taxon>
        <taxon>Planctomycetaceae</taxon>
        <taxon>Gimesia</taxon>
    </lineage>
</organism>
<dbReference type="AlphaFoldDB" id="A0A517W4R1"/>
<dbReference type="Pfam" id="PF25275">
    <property type="entry name" value="Golvesin_C"/>
    <property type="match status" value="1"/>
</dbReference>
<reference evidence="4 5" key="1">
    <citation type="submission" date="2019-03" db="EMBL/GenBank/DDBJ databases">
        <title>Deep-cultivation of Planctomycetes and their phenomic and genomic characterization uncovers novel biology.</title>
        <authorList>
            <person name="Wiegand S."/>
            <person name="Jogler M."/>
            <person name="Boedeker C."/>
            <person name="Pinto D."/>
            <person name="Vollmers J."/>
            <person name="Rivas-Marin E."/>
            <person name="Kohn T."/>
            <person name="Peeters S.H."/>
            <person name="Heuer A."/>
            <person name="Rast P."/>
            <person name="Oberbeckmann S."/>
            <person name="Bunk B."/>
            <person name="Jeske O."/>
            <person name="Meyerdierks A."/>
            <person name="Storesund J.E."/>
            <person name="Kallscheuer N."/>
            <person name="Luecker S."/>
            <person name="Lage O.M."/>
            <person name="Pohl T."/>
            <person name="Merkel B.J."/>
            <person name="Hornburger P."/>
            <person name="Mueller R.-W."/>
            <person name="Bruemmer F."/>
            <person name="Labrenz M."/>
            <person name="Spormann A.M."/>
            <person name="Op den Camp H."/>
            <person name="Overmann J."/>
            <person name="Amann R."/>
            <person name="Jetten M.S.M."/>
            <person name="Mascher T."/>
            <person name="Medema M.H."/>
            <person name="Devos D.P."/>
            <person name="Kaster A.-K."/>
            <person name="Ovreas L."/>
            <person name="Rohde M."/>
            <person name="Galperin M.Y."/>
            <person name="Jogler C."/>
        </authorList>
    </citation>
    <scope>NUCLEOTIDE SEQUENCE [LARGE SCALE GENOMIC DNA]</scope>
    <source>
        <strain evidence="4 5">V144</strain>
    </source>
</reference>
<protein>
    <submittedName>
        <fullName evidence="4">Xanthan lyase</fullName>
        <ecNumber evidence="4">4.2.2.12</ecNumber>
    </submittedName>
</protein>
<proteinExistence type="predicted"/>
<accession>A0A517W4R1</accession>
<feature type="region of interest" description="Disordered" evidence="1">
    <location>
        <begin position="25"/>
        <end position="45"/>
    </location>
</feature>
<dbReference type="InterPro" id="IPR033803">
    <property type="entry name" value="CBD-like_Golvesin-Xly"/>
</dbReference>
<evidence type="ECO:0000259" key="3">
    <source>
        <dbReference type="Pfam" id="PF25275"/>
    </source>
</evidence>